<evidence type="ECO:0000256" key="1">
    <source>
        <dbReference type="ARBA" id="ARBA00023125"/>
    </source>
</evidence>
<dbReference type="GO" id="GO:0003677">
    <property type="term" value="F:DNA binding"/>
    <property type="evidence" value="ECO:0007669"/>
    <property type="project" value="UniProtKB-UniRule"/>
</dbReference>
<dbReference type="AlphaFoldDB" id="A0A9E7R3M2"/>
<keyword evidence="1 3" id="KW-0238">DNA-binding</keyword>
<dbReference type="InterPro" id="IPR010998">
    <property type="entry name" value="Integrase_recombinase_N"/>
</dbReference>
<dbReference type="Proteomes" id="UP001057580">
    <property type="component" value="Chromosome"/>
</dbReference>
<feature type="domain" description="Core-binding (CB)" evidence="5">
    <location>
        <begin position="8"/>
        <end position="92"/>
    </location>
</feature>
<dbReference type="InterPro" id="IPR002104">
    <property type="entry name" value="Integrase_catalytic"/>
</dbReference>
<dbReference type="InterPro" id="IPR044068">
    <property type="entry name" value="CB"/>
</dbReference>
<dbReference type="GO" id="GO:0015074">
    <property type="term" value="P:DNA integration"/>
    <property type="evidence" value="ECO:0007669"/>
    <property type="project" value="InterPro"/>
</dbReference>
<evidence type="ECO:0000256" key="3">
    <source>
        <dbReference type="PROSITE-ProRule" id="PRU01248"/>
    </source>
</evidence>
<dbReference type="InterPro" id="IPR011010">
    <property type="entry name" value="DNA_brk_join_enz"/>
</dbReference>
<evidence type="ECO:0000259" key="5">
    <source>
        <dbReference type="PROSITE" id="PS51900"/>
    </source>
</evidence>
<feature type="domain" description="Tyr recombinase" evidence="4">
    <location>
        <begin position="116"/>
        <end position="337"/>
    </location>
</feature>
<dbReference type="EMBL" id="CP104003">
    <property type="protein sequence ID" value="UWM55190.1"/>
    <property type="molecule type" value="Genomic_DNA"/>
</dbReference>
<dbReference type="Gene3D" id="1.10.150.130">
    <property type="match status" value="1"/>
</dbReference>
<dbReference type="GeneID" id="74941286"/>
<keyword evidence="7" id="KW-1185">Reference proteome</keyword>
<evidence type="ECO:0000256" key="2">
    <source>
        <dbReference type="ARBA" id="ARBA00023172"/>
    </source>
</evidence>
<gene>
    <name evidence="6" type="ORF">N0B31_02650</name>
</gene>
<organism evidence="6 7">
    <name type="scientific">Salinirubellus salinus</name>
    <dbReference type="NCBI Taxonomy" id="1364945"/>
    <lineage>
        <taxon>Archaea</taxon>
        <taxon>Methanobacteriati</taxon>
        <taxon>Methanobacteriota</taxon>
        <taxon>Stenosarchaea group</taxon>
        <taxon>Halobacteria</taxon>
        <taxon>Halobacteriales</taxon>
        <taxon>Natronomonadaceae</taxon>
        <taxon>Salinirubellus</taxon>
    </lineage>
</organism>
<dbReference type="RefSeq" id="WP_260594242.1">
    <property type="nucleotide sequence ID" value="NZ_CP104003.1"/>
</dbReference>
<dbReference type="KEGG" id="ssai:N0B31_02650"/>
<dbReference type="Gene3D" id="1.10.443.10">
    <property type="entry name" value="Intergrase catalytic core"/>
    <property type="match status" value="1"/>
</dbReference>
<keyword evidence="2" id="KW-0233">DNA recombination</keyword>
<protein>
    <submittedName>
        <fullName evidence="6">Site-specific integrase</fullName>
    </submittedName>
</protein>
<sequence>MSGPPDDLSPRDVAERWLAKQRVEKTDSTLSTYWYRIKRVVNFCEENGIDRMQDLSAWELDELDAQFRGRGPKKISISKEYRTINNWLEWAVNIGVAQEGLDKVLEPPKTTKKEEVSTERLEPGLAESIIRDYRSQPVGAHRATLIHTLLELMWWSGARIGAIRGLDRGDVDLEEETLEFHHRPDTGTPIKQAYNPERKIGMPSEVMDVLADYIREIREPQIVDEYGREPLLTTPHGRLAESTARRYSNFATVPCRAGPCPHEFEQDSCEFFSLREARGCPSSRSPHAVRTGAISNLRNKGWPLDEVAERVNTSPERIKRHYDFPTLDEQYRERRADWVDRLRLDETEDFDDAE</sequence>
<evidence type="ECO:0000259" key="4">
    <source>
        <dbReference type="PROSITE" id="PS51898"/>
    </source>
</evidence>
<evidence type="ECO:0000313" key="6">
    <source>
        <dbReference type="EMBL" id="UWM55190.1"/>
    </source>
</evidence>
<evidence type="ECO:0000313" key="7">
    <source>
        <dbReference type="Proteomes" id="UP001057580"/>
    </source>
</evidence>
<proteinExistence type="predicted"/>
<dbReference type="InterPro" id="IPR013762">
    <property type="entry name" value="Integrase-like_cat_sf"/>
</dbReference>
<dbReference type="GO" id="GO:0006310">
    <property type="term" value="P:DNA recombination"/>
    <property type="evidence" value="ECO:0007669"/>
    <property type="project" value="UniProtKB-KW"/>
</dbReference>
<name>A0A9E7R3M2_9EURY</name>
<dbReference type="PROSITE" id="PS51898">
    <property type="entry name" value="TYR_RECOMBINASE"/>
    <property type="match status" value="1"/>
</dbReference>
<dbReference type="PROSITE" id="PS51900">
    <property type="entry name" value="CB"/>
    <property type="match status" value="1"/>
</dbReference>
<dbReference type="CDD" id="cd00397">
    <property type="entry name" value="DNA_BRE_C"/>
    <property type="match status" value="1"/>
</dbReference>
<accession>A0A9E7R3M2</accession>
<reference evidence="6" key="1">
    <citation type="submission" date="2022-09" db="EMBL/GenBank/DDBJ databases">
        <title>Diverse halophilic archaea isolated from saline environments.</title>
        <authorList>
            <person name="Cui H.-L."/>
        </authorList>
    </citation>
    <scope>NUCLEOTIDE SEQUENCE</scope>
    <source>
        <strain evidence="6">ZS-35-S2</strain>
    </source>
</reference>
<dbReference type="SUPFAM" id="SSF56349">
    <property type="entry name" value="DNA breaking-rejoining enzymes"/>
    <property type="match status" value="1"/>
</dbReference>